<evidence type="ECO:0000313" key="1">
    <source>
        <dbReference type="EMBL" id="KAK5994560.1"/>
    </source>
</evidence>
<dbReference type="Proteomes" id="UP001338125">
    <property type="component" value="Unassembled WGS sequence"/>
</dbReference>
<reference evidence="1 2" key="1">
    <citation type="submission" date="2024-01" db="EMBL/GenBank/DDBJ databases">
        <title>Complete genome of Cladobotryum mycophilum ATHUM6906.</title>
        <authorList>
            <person name="Christinaki A.C."/>
            <person name="Myridakis A.I."/>
            <person name="Kouvelis V.N."/>
        </authorList>
    </citation>
    <scope>NUCLEOTIDE SEQUENCE [LARGE SCALE GENOMIC DNA]</scope>
    <source>
        <strain evidence="1 2">ATHUM6906</strain>
    </source>
</reference>
<protein>
    <submittedName>
        <fullName evidence="1">Uncharacterized protein</fullName>
    </submittedName>
</protein>
<sequence length="84" mass="9193">MHHGVRLTTSTVPPARLKLVRQKLENQEQLSNVPETTDEMAQVPERDSTGWEECAANIWSSDCTAPPFHLSVVPLSTSPGPLAT</sequence>
<name>A0ABR0SS55_9HYPO</name>
<keyword evidence="2" id="KW-1185">Reference proteome</keyword>
<comment type="caution">
    <text evidence="1">The sequence shown here is derived from an EMBL/GenBank/DDBJ whole genome shotgun (WGS) entry which is preliminary data.</text>
</comment>
<dbReference type="EMBL" id="JAVFKD010000010">
    <property type="protein sequence ID" value="KAK5994560.1"/>
    <property type="molecule type" value="Genomic_DNA"/>
</dbReference>
<evidence type="ECO:0000313" key="2">
    <source>
        <dbReference type="Proteomes" id="UP001338125"/>
    </source>
</evidence>
<proteinExistence type="predicted"/>
<accession>A0ABR0SS55</accession>
<organism evidence="1 2">
    <name type="scientific">Cladobotryum mycophilum</name>
    <dbReference type="NCBI Taxonomy" id="491253"/>
    <lineage>
        <taxon>Eukaryota</taxon>
        <taxon>Fungi</taxon>
        <taxon>Dikarya</taxon>
        <taxon>Ascomycota</taxon>
        <taxon>Pezizomycotina</taxon>
        <taxon>Sordariomycetes</taxon>
        <taxon>Hypocreomycetidae</taxon>
        <taxon>Hypocreales</taxon>
        <taxon>Hypocreaceae</taxon>
        <taxon>Cladobotryum</taxon>
    </lineage>
</organism>
<gene>
    <name evidence="1" type="ORF">PT974_05039</name>
</gene>